<dbReference type="AlphaFoldDB" id="A6JL68"/>
<dbReference type="Proteomes" id="UP000234681">
    <property type="component" value="Chromosome 11"/>
</dbReference>
<evidence type="ECO:0000313" key="1">
    <source>
        <dbReference type="EMBL" id="EDM10633.1"/>
    </source>
</evidence>
<proteinExistence type="predicted"/>
<organism evidence="1 2">
    <name type="scientific">Rattus norvegicus</name>
    <name type="common">Rat</name>
    <dbReference type="NCBI Taxonomy" id="10116"/>
    <lineage>
        <taxon>Eukaryota</taxon>
        <taxon>Metazoa</taxon>
        <taxon>Chordata</taxon>
        <taxon>Craniata</taxon>
        <taxon>Vertebrata</taxon>
        <taxon>Euteleostomi</taxon>
        <taxon>Mammalia</taxon>
        <taxon>Eutheria</taxon>
        <taxon>Euarchontoglires</taxon>
        <taxon>Glires</taxon>
        <taxon>Rodentia</taxon>
        <taxon>Myomorpha</taxon>
        <taxon>Muroidea</taxon>
        <taxon>Muridae</taxon>
        <taxon>Murinae</taxon>
        <taxon>Rattus</taxon>
    </lineage>
</organism>
<gene>
    <name evidence="1" type="ORF">rCG_58707</name>
</gene>
<evidence type="ECO:0000313" key="2">
    <source>
        <dbReference type="Proteomes" id="UP000234681"/>
    </source>
</evidence>
<protein>
    <submittedName>
        <fullName evidence="1">RCG58707</fullName>
    </submittedName>
</protein>
<reference evidence="2" key="1">
    <citation type="submission" date="2005-09" db="EMBL/GenBank/DDBJ databases">
        <authorList>
            <person name="Mural R.J."/>
            <person name="Li P.W."/>
            <person name="Adams M.D."/>
            <person name="Amanatides P.G."/>
            <person name="Baden-Tillson H."/>
            <person name="Barnstead M."/>
            <person name="Chin S.H."/>
            <person name="Dew I."/>
            <person name="Evans C.A."/>
            <person name="Ferriera S."/>
            <person name="Flanigan M."/>
            <person name="Fosler C."/>
            <person name="Glodek A."/>
            <person name="Gu Z."/>
            <person name="Holt R.A."/>
            <person name="Jennings D."/>
            <person name="Kraft C.L."/>
            <person name="Lu F."/>
            <person name="Nguyen T."/>
            <person name="Nusskern D.R."/>
            <person name="Pfannkoch C.M."/>
            <person name="Sitter C."/>
            <person name="Sutton G.G."/>
            <person name="Venter J.C."/>
            <person name="Wang Z."/>
            <person name="Woodage T."/>
            <person name="Zheng X.H."/>
            <person name="Zhong F."/>
        </authorList>
    </citation>
    <scope>NUCLEOTIDE SEQUENCE [LARGE SCALE GENOMIC DNA]</scope>
    <source>
        <strain>BN</strain>
        <strain evidence="2">Sprague-Dawley</strain>
    </source>
</reference>
<name>A6JL68_RAT</name>
<dbReference type="EMBL" id="CH473989">
    <property type="protein sequence ID" value="EDM10633.1"/>
    <property type="molecule type" value="Genomic_DNA"/>
</dbReference>
<sequence length="39" mass="4378">MIHIYPYESLMSNPPEGLKSLVSFLKEAGKGVHRFKEGS</sequence>
<accession>A6JL68</accession>